<comment type="caution">
    <text evidence="1">The sequence shown here is derived from an EMBL/GenBank/DDBJ whole genome shotgun (WGS) entry which is preliminary data.</text>
</comment>
<accession>A0A4C1WUU9</accession>
<dbReference type="Proteomes" id="UP000299102">
    <property type="component" value="Unassembled WGS sequence"/>
</dbReference>
<dbReference type="STRING" id="151549.A0A4C1WUU9"/>
<reference evidence="1 2" key="1">
    <citation type="journal article" date="2019" name="Commun. Biol.">
        <title>The bagworm genome reveals a unique fibroin gene that provides high tensile strength.</title>
        <authorList>
            <person name="Kono N."/>
            <person name="Nakamura H."/>
            <person name="Ohtoshi R."/>
            <person name="Tomita M."/>
            <person name="Numata K."/>
            <person name="Arakawa K."/>
        </authorList>
    </citation>
    <scope>NUCLEOTIDE SEQUENCE [LARGE SCALE GENOMIC DNA]</scope>
</reference>
<sequence length="414" mass="45800">MENLKIREKLLAYVSCFVQFGTAESELKTGRKADPRTGLGSELKYVDGTSIKKVLPELKLKAGRKADQRTRLGSESFSSRIRITMVSVCTELSAAAARAPLADMDAADKQRQPDVEPLNLDTILVQEVGQFGPYQLRTLFLAALIATFAAWSAGEYIFTTARTPTRCFIEECDGDVPEYEPPWITAAVPATSSGFDNCARFENRTVPPDEQLPVDACPAQLFDPSATRPCDAYVYENTHSVVADFGLECDEWRRTLIGSIRTVGTLTVLPLTGFVSDRWGRRTALALNAFNTAWLGLARYWANTYLGFLISEFVEASFGSGGFSCAYILELKFESRIDIEIETNIKNKCGVKIRIENLTGMGMRSTTALSALRGSGVEKLAKSMSDRADCRVLKSLLQRHALQMKRIRCYTGVN</sequence>
<keyword evidence="2" id="KW-1185">Reference proteome</keyword>
<proteinExistence type="predicted"/>
<protein>
    <submittedName>
        <fullName evidence="1">Solute carrier family 22 member 7</fullName>
    </submittedName>
</protein>
<dbReference type="SUPFAM" id="SSF103473">
    <property type="entry name" value="MFS general substrate transporter"/>
    <property type="match status" value="1"/>
</dbReference>
<dbReference type="Gene3D" id="1.20.1250.20">
    <property type="entry name" value="MFS general substrate transporter like domains"/>
    <property type="match status" value="1"/>
</dbReference>
<evidence type="ECO:0000313" key="1">
    <source>
        <dbReference type="EMBL" id="GBP53917.1"/>
    </source>
</evidence>
<name>A0A4C1WUU9_EUMVA</name>
<evidence type="ECO:0000313" key="2">
    <source>
        <dbReference type="Proteomes" id="UP000299102"/>
    </source>
</evidence>
<dbReference type="OrthoDB" id="2261376at2759"/>
<dbReference type="EMBL" id="BGZK01000636">
    <property type="protein sequence ID" value="GBP53917.1"/>
    <property type="molecule type" value="Genomic_DNA"/>
</dbReference>
<dbReference type="AlphaFoldDB" id="A0A4C1WUU9"/>
<gene>
    <name evidence="1" type="primary">SLC22A7</name>
    <name evidence="1" type="ORF">EVAR_96595_1</name>
</gene>
<organism evidence="1 2">
    <name type="scientific">Eumeta variegata</name>
    <name type="common">Bagworm moth</name>
    <name type="synonym">Eumeta japonica</name>
    <dbReference type="NCBI Taxonomy" id="151549"/>
    <lineage>
        <taxon>Eukaryota</taxon>
        <taxon>Metazoa</taxon>
        <taxon>Ecdysozoa</taxon>
        <taxon>Arthropoda</taxon>
        <taxon>Hexapoda</taxon>
        <taxon>Insecta</taxon>
        <taxon>Pterygota</taxon>
        <taxon>Neoptera</taxon>
        <taxon>Endopterygota</taxon>
        <taxon>Lepidoptera</taxon>
        <taxon>Glossata</taxon>
        <taxon>Ditrysia</taxon>
        <taxon>Tineoidea</taxon>
        <taxon>Psychidae</taxon>
        <taxon>Oiketicinae</taxon>
        <taxon>Eumeta</taxon>
    </lineage>
</organism>
<dbReference type="InterPro" id="IPR036259">
    <property type="entry name" value="MFS_trans_sf"/>
</dbReference>